<evidence type="ECO:0000313" key="2">
    <source>
        <dbReference type="EMBL" id="GIG94953.1"/>
    </source>
</evidence>
<dbReference type="InterPro" id="IPR010998">
    <property type="entry name" value="Integrase_recombinase_N"/>
</dbReference>
<dbReference type="Gene3D" id="1.10.150.130">
    <property type="match status" value="1"/>
</dbReference>
<reference evidence="2 3" key="1">
    <citation type="submission" date="2021-01" db="EMBL/GenBank/DDBJ databases">
        <title>Whole genome shotgun sequence of Plantactinospora mayteni NBRC 109088.</title>
        <authorList>
            <person name="Komaki H."/>
            <person name="Tamura T."/>
        </authorList>
    </citation>
    <scope>NUCLEOTIDE SEQUENCE [LARGE SCALE GENOMIC DNA]</scope>
    <source>
        <strain evidence="2 3">NBRC 109088</strain>
    </source>
</reference>
<organism evidence="2 3">
    <name type="scientific">Plantactinospora mayteni</name>
    <dbReference type="NCBI Taxonomy" id="566021"/>
    <lineage>
        <taxon>Bacteria</taxon>
        <taxon>Bacillati</taxon>
        <taxon>Actinomycetota</taxon>
        <taxon>Actinomycetes</taxon>
        <taxon>Micromonosporales</taxon>
        <taxon>Micromonosporaceae</taxon>
        <taxon>Plantactinospora</taxon>
    </lineage>
</organism>
<accession>A0ABQ4EJR2</accession>
<dbReference type="Proteomes" id="UP000621500">
    <property type="component" value="Unassembled WGS sequence"/>
</dbReference>
<comment type="caution">
    <text evidence="2">The sequence shown here is derived from an EMBL/GenBank/DDBJ whole genome shotgun (WGS) entry which is preliminary data.</text>
</comment>
<keyword evidence="1" id="KW-0238">DNA-binding</keyword>
<dbReference type="InterPro" id="IPR011010">
    <property type="entry name" value="DNA_brk_join_enz"/>
</dbReference>
<name>A0ABQ4EJR2_9ACTN</name>
<dbReference type="SUPFAM" id="SSF56349">
    <property type="entry name" value="DNA breaking-rejoining enzymes"/>
    <property type="match status" value="1"/>
</dbReference>
<sequence>MRVLPGCNSRPHLGSVRLADLDGRTAQRVLDQICAHRVSRRRRLIKAGTVHRIWSVLRSALNEAHRQGLIAPIGRIRLLSGGPQDGCAVGPGTGGSMAGDRAAPPVAVWEVCHVARFIESVQGDPLFPLWWLVVVHGLRRGRWPRYAAPTSMSPAGVSGCASRSS</sequence>
<evidence type="ECO:0000313" key="3">
    <source>
        <dbReference type="Proteomes" id="UP000621500"/>
    </source>
</evidence>
<evidence type="ECO:0000256" key="1">
    <source>
        <dbReference type="ARBA" id="ARBA00023125"/>
    </source>
</evidence>
<keyword evidence="3" id="KW-1185">Reference proteome</keyword>
<proteinExistence type="predicted"/>
<protein>
    <submittedName>
        <fullName evidence="2">Uncharacterized protein</fullName>
    </submittedName>
</protein>
<dbReference type="EMBL" id="BONX01000008">
    <property type="protein sequence ID" value="GIG94953.1"/>
    <property type="molecule type" value="Genomic_DNA"/>
</dbReference>
<gene>
    <name evidence="2" type="ORF">Pma05_15260</name>
</gene>